<organism evidence="2 3">
    <name type="scientific">Caenorhabditis remanei</name>
    <name type="common">Caenorhabditis vulgaris</name>
    <dbReference type="NCBI Taxonomy" id="31234"/>
    <lineage>
        <taxon>Eukaryota</taxon>
        <taxon>Metazoa</taxon>
        <taxon>Ecdysozoa</taxon>
        <taxon>Nematoda</taxon>
        <taxon>Chromadorea</taxon>
        <taxon>Rhabditida</taxon>
        <taxon>Rhabditina</taxon>
        <taxon>Rhabditomorpha</taxon>
        <taxon>Rhabditoidea</taxon>
        <taxon>Rhabditidae</taxon>
        <taxon>Peloderinae</taxon>
        <taxon>Caenorhabditis</taxon>
    </lineage>
</organism>
<reference evidence="2 3" key="1">
    <citation type="submission" date="2019-12" db="EMBL/GenBank/DDBJ databases">
        <title>Chromosome-level assembly of the Caenorhabditis remanei genome.</title>
        <authorList>
            <person name="Teterina A.A."/>
            <person name="Willis J.H."/>
            <person name="Phillips P.C."/>
        </authorList>
    </citation>
    <scope>NUCLEOTIDE SEQUENCE [LARGE SCALE GENOMIC DNA]</scope>
    <source>
        <strain evidence="2 3">PX506</strain>
        <tissue evidence="2">Whole organism</tissue>
    </source>
</reference>
<dbReference type="CTD" id="9826437"/>
<evidence type="ECO:0000259" key="1">
    <source>
        <dbReference type="Pfam" id="PF00646"/>
    </source>
</evidence>
<dbReference type="Pfam" id="PF00646">
    <property type="entry name" value="F-box"/>
    <property type="match status" value="1"/>
</dbReference>
<comment type="caution">
    <text evidence="2">The sequence shown here is derived from an EMBL/GenBank/DDBJ whole genome shotgun (WGS) entry which is preliminary data.</text>
</comment>
<evidence type="ECO:0000313" key="3">
    <source>
        <dbReference type="Proteomes" id="UP000483820"/>
    </source>
</evidence>
<dbReference type="InterPro" id="IPR042317">
    <property type="entry name" value="She-1-like"/>
</dbReference>
<gene>
    <name evidence="2" type="ORF">GCK72_007337</name>
</gene>
<dbReference type="Proteomes" id="UP000483820">
    <property type="component" value="Chromosome II"/>
</dbReference>
<dbReference type="AlphaFoldDB" id="A0A6A5HHQ0"/>
<dbReference type="InterPro" id="IPR001810">
    <property type="entry name" value="F-box_dom"/>
</dbReference>
<dbReference type="KEGG" id="crq:GCK72_007337"/>
<accession>A0A6A5HHQ0</accession>
<proteinExistence type="predicted"/>
<protein>
    <recommendedName>
        <fullName evidence="1">F-box domain-containing protein</fullName>
    </recommendedName>
</protein>
<dbReference type="GeneID" id="9826437"/>
<dbReference type="PANTHER" id="PTHR31006">
    <property type="entry name" value="F-BOX DOMAIN-CONTAINING PROTEIN-RELATED-RELATED"/>
    <property type="match status" value="1"/>
</dbReference>
<name>A0A6A5HHQ0_CAERE</name>
<feature type="domain" description="F-box" evidence="1">
    <location>
        <begin position="242"/>
        <end position="282"/>
    </location>
</feature>
<dbReference type="EMBL" id="WUAV01000002">
    <property type="protein sequence ID" value="KAF1767378.1"/>
    <property type="molecule type" value="Genomic_DNA"/>
</dbReference>
<sequence>MNQGEVDDWELRLLIAEIDKKPINRGSSYENLLSKLQEVRKEINKENFILDEDMLNTIESGRDELIEYAEILDSSDNLASDFDFDDLPEELKRKCLNYLEKRPAMNETDHEIVLSTIQKIQIEINQCNSVIDEDMLDLIDSGRDEIENQSTDYEFDLNFEITLPVELRSRCINYLGSSEGRYVHRFPKIDTDIDIALSTIQKIQMEINQSDFVIEEDLLDLIDSGREEIENSEIDVRFDTNWNDLSPTLKMKCMEYLDFEDRLCLRATSRTEMTLIDSYRMKFDVVQLFPEEDVFMSVMRNWKYSELKIPKINTFGSDRNLIYLEKFTHSLSYILNHCNITKLEVFEVKAAKRVHFVDSDGSMMQWREAMERGRAGEAARR</sequence>
<dbReference type="RefSeq" id="XP_053590314.1">
    <property type="nucleotide sequence ID" value="XM_053726120.1"/>
</dbReference>
<dbReference type="PANTHER" id="PTHR31006:SF3">
    <property type="entry name" value="F-BOX DOMAIN-CONTAINING PROTEIN-RELATED"/>
    <property type="match status" value="1"/>
</dbReference>
<evidence type="ECO:0000313" key="2">
    <source>
        <dbReference type="EMBL" id="KAF1767378.1"/>
    </source>
</evidence>